<dbReference type="SMART" id="SM00849">
    <property type="entry name" value="Lactamase_B"/>
    <property type="match status" value="1"/>
</dbReference>
<feature type="domain" description="Metallo-beta-lactamase" evidence="5">
    <location>
        <begin position="18"/>
        <end position="188"/>
    </location>
</feature>
<evidence type="ECO:0000256" key="4">
    <source>
        <dbReference type="ARBA" id="ARBA00022833"/>
    </source>
</evidence>
<keyword evidence="7" id="KW-1185">Reference proteome</keyword>
<dbReference type="CDD" id="cd16277">
    <property type="entry name" value="metallo-hydrolase-like_MBL-fold"/>
    <property type="match status" value="1"/>
</dbReference>
<dbReference type="Gene3D" id="3.60.15.10">
    <property type="entry name" value="Ribonuclease Z/Hydroxyacylglutathione hydrolase-like"/>
    <property type="match status" value="1"/>
</dbReference>
<dbReference type="SUPFAM" id="SSF56281">
    <property type="entry name" value="Metallo-hydrolase/oxidoreductase"/>
    <property type="match status" value="1"/>
</dbReference>
<organism evidence="6 7">
    <name type="scientific">Acetobacter oeni</name>
    <dbReference type="NCBI Taxonomy" id="304077"/>
    <lineage>
        <taxon>Bacteria</taxon>
        <taxon>Pseudomonadati</taxon>
        <taxon>Pseudomonadota</taxon>
        <taxon>Alphaproteobacteria</taxon>
        <taxon>Acetobacterales</taxon>
        <taxon>Acetobacteraceae</taxon>
        <taxon>Acetobacter</taxon>
    </lineage>
</organism>
<proteinExistence type="inferred from homology"/>
<dbReference type="EMBL" id="BJYG01000011">
    <property type="protein sequence ID" value="GEN62852.1"/>
    <property type="molecule type" value="Genomic_DNA"/>
</dbReference>
<dbReference type="GO" id="GO:0046872">
    <property type="term" value="F:metal ion binding"/>
    <property type="evidence" value="ECO:0007669"/>
    <property type="project" value="UniProtKB-KW"/>
</dbReference>
<name>A0A511XIT1_9PROT</name>
<protein>
    <recommendedName>
        <fullName evidence="5">Metallo-beta-lactamase domain-containing protein</fullName>
    </recommendedName>
</protein>
<dbReference type="AlphaFoldDB" id="A0A511XIT1"/>
<evidence type="ECO:0000259" key="5">
    <source>
        <dbReference type="SMART" id="SM00849"/>
    </source>
</evidence>
<dbReference type="PANTHER" id="PTHR42978:SF6">
    <property type="entry name" value="QUORUM-QUENCHING LACTONASE YTNP-RELATED"/>
    <property type="match status" value="1"/>
</dbReference>
<dbReference type="Pfam" id="PF00753">
    <property type="entry name" value="Lactamase_B"/>
    <property type="match status" value="1"/>
</dbReference>
<reference evidence="6 7" key="1">
    <citation type="submission" date="2019-07" db="EMBL/GenBank/DDBJ databases">
        <title>Whole genome shotgun sequence of Acetobacter oeni NBRC 105207.</title>
        <authorList>
            <person name="Hosoyama A."/>
            <person name="Uohara A."/>
            <person name="Ohji S."/>
            <person name="Ichikawa N."/>
        </authorList>
    </citation>
    <scope>NUCLEOTIDE SEQUENCE [LARGE SCALE GENOMIC DNA]</scope>
    <source>
        <strain evidence="6 7">NBRC 105207</strain>
    </source>
</reference>
<dbReference type="Proteomes" id="UP000321746">
    <property type="component" value="Unassembled WGS sequence"/>
</dbReference>
<dbReference type="InterPro" id="IPR051013">
    <property type="entry name" value="MBL_superfamily_lactonases"/>
</dbReference>
<keyword evidence="4" id="KW-0862">Zinc</keyword>
<keyword evidence="3" id="KW-0378">Hydrolase</keyword>
<evidence type="ECO:0000256" key="3">
    <source>
        <dbReference type="ARBA" id="ARBA00022801"/>
    </source>
</evidence>
<dbReference type="InterPro" id="IPR036866">
    <property type="entry name" value="RibonucZ/Hydroxyglut_hydro"/>
</dbReference>
<evidence type="ECO:0000256" key="1">
    <source>
        <dbReference type="ARBA" id="ARBA00007749"/>
    </source>
</evidence>
<evidence type="ECO:0000256" key="2">
    <source>
        <dbReference type="ARBA" id="ARBA00022723"/>
    </source>
</evidence>
<evidence type="ECO:0000313" key="6">
    <source>
        <dbReference type="EMBL" id="GEN62852.1"/>
    </source>
</evidence>
<dbReference type="PANTHER" id="PTHR42978">
    <property type="entry name" value="QUORUM-QUENCHING LACTONASE YTNP-RELATED-RELATED"/>
    <property type="match status" value="1"/>
</dbReference>
<gene>
    <name evidence="6" type="ORF">AOE01nite_10760</name>
</gene>
<comment type="caution">
    <text evidence="6">The sequence shown here is derived from an EMBL/GenBank/DDBJ whole genome shotgun (WGS) entry which is preliminary data.</text>
</comment>
<keyword evidence="2" id="KW-0479">Metal-binding</keyword>
<comment type="similarity">
    <text evidence="1">Belongs to the metallo-beta-lactamase superfamily.</text>
</comment>
<evidence type="ECO:0000313" key="7">
    <source>
        <dbReference type="Proteomes" id="UP000321746"/>
    </source>
</evidence>
<dbReference type="GO" id="GO:0016787">
    <property type="term" value="F:hydrolase activity"/>
    <property type="evidence" value="ECO:0007669"/>
    <property type="project" value="UniProtKB-KW"/>
</dbReference>
<dbReference type="InterPro" id="IPR001279">
    <property type="entry name" value="Metallo-B-lactamas"/>
</dbReference>
<sequence>MRRISIICRPRIWKTCHRPAFSRKRSTSVLLTHLHVDHVGWNTRERDGVQVPTFPNARYVFSREEFEFFSNPANNTARNRTSFVTREDSVDPIINAGLADLIEVDGTEVPEGFSFHATPGHTPHHASVVLRSGNELILFTGDVMHHPVQVSYPEWNSVFDAEPETAVTSRKRVLEYARANNAVLFTSHFPMTSAGRLQSGEAGDGWSFL</sequence>
<accession>A0A511XIT1</accession>